<dbReference type="AlphaFoldDB" id="A0A9N7VR71"/>
<feature type="region of interest" description="Disordered" evidence="1">
    <location>
        <begin position="1"/>
        <end position="39"/>
    </location>
</feature>
<dbReference type="EMBL" id="CADEAL010004202">
    <property type="protein sequence ID" value="CAB1454209.1"/>
    <property type="molecule type" value="Genomic_DNA"/>
</dbReference>
<evidence type="ECO:0000313" key="2">
    <source>
        <dbReference type="EMBL" id="CAB1454209.1"/>
    </source>
</evidence>
<comment type="caution">
    <text evidence="2">The sequence shown here is derived from an EMBL/GenBank/DDBJ whole genome shotgun (WGS) entry which is preliminary data.</text>
</comment>
<name>A0A9N7VR71_PLEPL</name>
<reference evidence="2" key="1">
    <citation type="submission" date="2020-03" db="EMBL/GenBank/DDBJ databases">
        <authorList>
            <person name="Weist P."/>
        </authorList>
    </citation>
    <scope>NUCLEOTIDE SEQUENCE</scope>
</reference>
<accession>A0A9N7VR71</accession>
<gene>
    <name evidence="2" type="ORF">PLEPLA_LOCUS41971</name>
</gene>
<keyword evidence="3" id="KW-1185">Reference proteome</keyword>
<protein>
    <submittedName>
        <fullName evidence="2">Uncharacterized protein</fullName>
    </submittedName>
</protein>
<evidence type="ECO:0000256" key="1">
    <source>
        <dbReference type="SAM" id="MobiDB-lite"/>
    </source>
</evidence>
<proteinExistence type="predicted"/>
<sequence length="89" mass="10076">MAASSPAPIILHYRQVPPLSANHGRETDQSSNQNETRWRDGGWGVRMRVVDPEVAVFGSFCLVNPARSRYWCLYFNNVRVAVPVHLPNI</sequence>
<organism evidence="2 3">
    <name type="scientific">Pleuronectes platessa</name>
    <name type="common">European plaice</name>
    <dbReference type="NCBI Taxonomy" id="8262"/>
    <lineage>
        <taxon>Eukaryota</taxon>
        <taxon>Metazoa</taxon>
        <taxon>Chordata</taxon>
        <taxon>Craniata</taxon>
        <taxon>Vertebrata</taxon>
        <taxon>Euteleostomi</taxon>
        <taxon>Actinopterygii</taxon>
        <taxon>Neopterygii</taxon>
        <taxon>Teleostei</taxon>
        <taxon>Neoteleostei</taxon>
        <taxon>Acanthomorphata</taxon>
        <taxon>Carangaria</taxon>
        <taxon>Pleuronectiformes</taxon>
        <taxon>Pleuronectoidei</taxon>
        <taxon>Pleuronectidae</taxon>
        <taxon>Pleuronectes</taxon>
    </lineage>
</organism>
<dbReference type="Proteomes" id="UP001153269">
    <property type="component" value="Unassembled WGS sequence"/>
</dbReference>
<evidence type="ECO:0000313" key="3">
    <source>
        <dbReference type="Proteomes" id="UP001153269"/>
    </source>
</evidence>